<dbReference type="OrthoDB" id="29024at2759"/>
<dbReference type="PANTHER" id="PTHR21597:SF0">
    <property type="entry name" value="THO COMPLEX SUBUNIT 2"/>
    <property type="match status" value="1"/>
</dbReference>
<comment type="similarity">
    <text evidence="2">Belongs to the THOC2 family.</text>
</comment>
<feature type="domain" description="THO complex subunit 2 N-terminal" evidence="8">
    <location>
        <begin position="26"/>
        <end position="648"/>
    </location>
</feature>
<comment type="subcellular location">
    <subcellularLocation>
        <location evidence="1">Nucleus</location>
    </subcellularLocation>
</comment>
<evidence type="ECO:0000256" key="4">
    <source>
        <dbReference type="ARBA" id="ARBA00023242"/>
    </source>
</evidence>
<name>A0A7H9B882_ZYGMR</name>
<evidence type="ECO:0000256" key="2">
    <source>
        <dbReference type="ARBA" id="ARBA00007857"/>
    </source>
</evidence>
<dbReference type="RefSeq" id="XP_037145914.1">
    <property type="nucleotide sequence ID" value="XM_037290019.1"/>
</dbReference>
<evidence type="ECO:0000313" key="9">
    <source>
        <dbReference type="EMBL" id="QLG74189.1"/>
    </source>
</evidence>
<dbReference type="GO" id="GO:0006406">
    <property type="term" value="P:mRNA export from nucleus"/>
    <property type="evidence" value="ECO:0007669"/>
    <property type="project" value="InterPro"/>
</dbReference>
<dbReference type="InterPro" id="IPR040007">
    <property type="entry name" value="Tho2"/>
</dbReference>
<evidence type="ECO:0000256" key="1">
    <source>
        <dbReference type="ARBA" id="ARBA00004123"/>
    </source>
</evidence>
<dbReference type="GO" id="GO:0003729">
    <property type="term" value="F:mRNA binding"/>
    <property type="evidence" value="ECO:0007669"/>
    <property type="project" value="TreeGrafter"/>
</dbReference>
<feature type="compositionally biased region" description="Basic and acidic residues" evidence="5">
    <location>
        <begin position="1473"/>
        <end position="1495"/>
    </location>
</feature>
<evidence type="ECO:0000259" key="6">
    <source>
        <dbReference type="Pfam" id="PF11262"/>
    </source>
</evidence>
<organism evidence="9 10">
    <name type="scientific">Zygotorulaspora mrakii</name>
    <name type="common">Zygosaccharomyces mrakii</name>
    <dbReference type="NCBI Taxonomy" id="42260"/>
    <lineage>
        <taxon>Eukaryota</taxon>
        <taxon>Fungi</taxon>
        <taxon>Dikarya</taxon>
        <taxon>Ascomycota</taxon>
        <taxon>Saccharomycotina</taxon>
        <taxon>Saccharomycetes</taxon>
        <taxon>Saccharomycetales</taxon>
        <taxon>Saccharomycetaceae</taxon>
        <taxon>Zygotorulaspora</taxon>
    </lineage>
</organism>
<dbReference type="EMBL" id="CP058610">
    <property type="protein sequence ID" value="QLG74189.1"/>
    <property type="molecule type" value="Genomic_DNA"/>
</dbReference>
<feature type="domain" description="THO complex subunitTHOC2 N-terminal" evidence="7">
    <location>
        <begin position="650"/>
        <end position="724"/>
    </location>
</feature>
<keyword evidence="10" id="KW-1185">Reference proteome</keyword>
<dbReference type="GeneID" id="59237972"/>
<feature type="compositionally biased region" description="Basic and acidic residues" evidence="5">
    <location>
        <begin position="1238"/>
        <end position="1251"/>
    </location>
</feature>
<dbReference type="Pfam" id="PF16134">
    <property type="entry name" value="THOC2_N"/>
    <property type="match status" value="1"/>
</dbReference>
<feature type="compositionally biased region" description="Basic and acidic residues" evidence="5">
    <location>
        <begin position="1554"/>
        <end position="1586"/>
    </location>
</feature>
<dbReference type="KEGG" id="zmk:HG535_0G00730"/>
<dbReference type="GO" id="GO:0006397">
    <property type="term" value="P:mRNA processing"/>
    <property type="evidence" value="ECO:0007669"/>
    <property type="project" value="InterPro"/>
</dbReference>
<feature type="compositionally biased region" description="Polar residues" evidence="5">
    <location>
        <begin position="1406"/>
        <end position="1430"/>
    </location>
</feature>
<feature type="compositionally biased region" description="Polar residues" evidence="5">
    <location>
        <begin position="1442"/>
        <end position="1451"/>
    </location>
</feature>
<dbReference type="PANTHER" id="PTHR21597">
    <property type="entry name" value="THO2 PROTEIN"/>
    <property type="match status" value="1"/>
</dbReference>
<feature type="compositionally biased region" description="Polar residues" evidence="5">
    <location>
        <begin position="1588"/>
        <end position="1615"/>
    </location>
</feature>
<evidence type="ECO:0000259" key="8">
    <source>
        <dbReference type="Pfam" id="PF16134"/>
    </source>
</evidence>
<feature type="region of interest" description="Disordered" evidence="5">
    <location>
        <begin position="1382"/>
        <end position="1615"/>
    </location>
</feature>
<feature type="compositionally biased region" description="Basic and acidic residues" evidence="5">
    <location>
        <begin position="1452"/>
        <end position="1461"/>
    </location>
</feature>
<dbReference type="Pfam" id="PF11262">
    <property type="entry name" value="Tho2"/>
    <property type="match status" value="1"/>
</dbReference>
<dbReference type="GO" id="GO:0000445">
    <property type="term" value="C:THO complex part of transcription export complex"/>
    <property type="evidence" value="ECO:0007669"/>
    <property type="project" value="TreeGrafter"/>
</dbReference>
<proteinExistence type="inferred from homology"/>
<feature type="domain" description="THO complex subunitTHOC2 C-terminal" evidence="6">
    <location>
        <begin position="930"/>
        <end position="1182"/>
    </location>
</feature>
<dbReference type="Pfam" id="PF11732">
    <property type="entry name" value="Thoc2"/>
    <property type="match status" value="1"/>
</dbReference>
<feature type="compositionally biased region" description="Basic and acidic residues" evidence="5">
    <location>
        <begin position="1431"/>
        <end position="1440"/>
    </location>
</feature>
<protein>
    <recommendedName>
        <fullName evidence="3">THO complex subunit 2</fullName>
    </recommendedName>
</protein>
<evidence type="ECO:0000259" key="7">
    <source>
        <dbReference type="Pfam" id="PF11732"/>
    </source>
</evidence>
<dbReference type="InterPro" id="IPR032302">
    <property type="entry name" value="THOC2_N"/>
</dbReference>
<keyword evidence="4" id="KW-0539">Nucleus</keyword>
<evidence type="ECO:0000256" key="3">
    <source>
        <dbReference type="ARBA" id="ARBA00019596"/>
    </source>
</evidence>
<evidence type="ECO:0000256" key="5">
    <source>
        <dbReference type="SAM" id="MobiDB-lite"/>
    </source>
</evidence>
<gene>
    <name evidence="9" type="ORF">HG535_0G00730</name>
</gene>
<dbReference type="Proteomes" id="UP000509704">
    <property type="component" value="Chromosome 7"/>
</dbReference>
<reference evidence="9 10" key="1">
    <citation type="submission" date="2020-07" db="EMBL/GenBank/DDBJ databases">
        <title>The yeast mating-type switching endonuclease HO is a domesticated member of an unorthodox homing genetic element family.</title>
        <authorList>
            <person name="Coughlan A.Y."/>
            <person name="Lombardi L."/>
            <person name="Braun-Galleani S."/>
            <person name="Martos A.R."/>
            <person name="Galeote V."/>
            <person name="Bigey F."/>
            <person name="Dequin S."/>
            <person name="Byrne K.P."/>
            <person name="Wolfe K.H."/>
        </authorList>
    </citation>
    <scope>NUCLEOTIDE SEQUENCE [LARGE SCALE GENOMIC DNA]</scope>
    <source>
        <strain evidence="9 10">NRRL Y-6702</strain>
    </source>
</reference>
<accession>A0A7H9B882</accession>
<evidence type="ECO:0000313" key="10">
    <source>
        <dbReference type="Proteomes" id="UP000509704"/>
    </source>
</evidence>
<feature type="region of interest" description="Disordered" evidence="5">
    <location>
        <begin position="1238"/>
        <end position="1280"/>
    </location>
</feature>
<dbReference type="InterPro" id="IPR021726">
    <property type="entry name" value="THO_THOC2_N"/>
</dbReference>
<sequence length="1615" mass="185737">MSQNLSCVLDVLSKKQENLAANRRIFTTDFINQWPVKSQELCSQFSNLENNEGRKKWLKEVFNELMDILSEQRLPGNLSMPSISKLIDDIILGGSGDLMGQELTSIVGKMFISVLQQSPEADDNKVAALARITNSLHRELFKFSRISTKLLNNEQTVLLKHLLKKSKYELKKFNLLAECSTGYSQLTMLLIAAYNDIDKMQKITYYLKQLYHIVGKYSLDSMRTLDIILQLSSAFITDHYMFLVKLLKKSDYWPTNCPANNGIYESLNIGGNMIASNIIAFSLSRDGTYSDSKYLDMVCILIKYGFVNFVSIWENVGPDNESLERYFVGFEKKLEAESMKNASNPLAMAAALTADEDTESVSREDGKEIQGEKLIDAAQCDSKEHHSLTQDDSCDVSVISKGKLQLLERLIVHGCTCAAFYVLKKSPKFVQIHDRIPIYISRIFNYMIEPLYHSKVFSPCGKLKSALLDTRLENGVMSHKVRLLEEIRSHDPFSHLELRTRSVFYFSEWSEKLDRILSVEQLFKRSHEFLTVLGTYLAKDPKLITKICRIGIADIKENPESIERWMDYARKFIFPATPTLEINPVVASEIYGLMKLFPFEKRYFMYNEMLTKLSQDDLPIKFAFNRTEREAKGILKALSVDNIEQESRKLAKLASTNPLAVLIPTVKQIENYDKVSELVVFSAKYFNDFAYDALQYVLLLRLTNGKTPVQSDGVNQAMWVQRLAVFIANLTKSCEKMNINNIITYIVKTLHQGNIIAVSLMKELINKVGGIRDLNEVNLKQLKMLNSGEPLKRIARKLIFDTRDEKNEIATKLLNLFSNQNAVSEVILLLYRLNLKANSHEAHYKILSSRCDEMNTLLWSFIELVKHCFKRQVFSQNVLPFDILKNDYHVSTPWAFHIWRDYMEESNAEGSASTDKILDDASFEDVDFSEISKELFITFWKLSLYEVQFDKVLYEERKISLEEEKSEAESTRKKNELSNKLKDLLGRCLSHQKTFNENKSFLEIQASAWKNNFSQNGCLPFFQHCIIPRVLFSPADAMYAAFFLKTFDVPYQLLIFGQFVDSKVLGTLLFCCTRLEAGNIGIFYRAFLGSLEELRNNDKLDKLQHRELYDMHCKITEQLIETLRNKNYMSIRNGIELMKHLSFVFPLVDTQIELVCVTLEENLEEEQREDIKLPTNALLGHLKARLKKATRLLDYCELNDTEKKDQNTFQSELDELKQYNTLLANERKQAELRKKFEMNKKQREESQKMNEETQEADSTRSPIIAIPKGPSADISNKHINESPSPPDIILEVINEVSEYLRNDRIDRVLASVGSEHVIVQVGQLLNVPMPIHDLRNSLFEILEKHFLSLSRPGINPDIKRSVGELKNSVEHITRDGIKRNYEDSSVAEGEKKRKLSRYNSDRAVKTSGQSFEKTNERGTFTKSNRQYTTRPSERDLEKKSSVSRFSNNSRPATEKSDEPKSKTYYTNRQHRGNYQDKTEEYAQKDRSLKASERKSPSIPLAPSKARAVSFPDGPSSTRGVNKPSDRKPQPGVPYKLKAPQNGNGRRFNDFPQETEERPTKKIRLDEKRYNPGRKDDKSSRDHEASDGSRYNKSSRNQPLPQGPRASTETNSRYQG</sequence>
<dbReference type="InterPro" id="IPR021418">
    <property type="entry name" value="THO_THOC2_C"/>
</dbReference>